<feature type="region of interest" description="Disordered" evidence="11">
    <location>
        <begin position="814"/>
        <end position="894"/>
    </location>
</feature>
<dbReference type="Gene3D" id="1.10.150.20">
    <property type="entry name" value="5' to 3' exonuclease, C-terminal subdomain"/>
    <property type="match status" value="1"/>
</dbReference>
<sequence length="1548" mass="173844">MERSSSRLYSGPLSQPAQKILAVLRSQRNYSHNSRQMVRYYGSQREPWAQGSRSMSQEERKDGHTDRPQVSSFSTSHHDSSNMGQSSQTPAYYQYSQTPESSLSSQTSSCSSSCWDSSLQRQTSQSEAYYQCLQTYSHRKCSEPPAYQSSQSLSFWQHEVSEMAACVSYRDKYTLSLQIPERLPEYQCRNSTEEIRPSFILSLSPDEESPDEVYFPTVEHPNTHKDKPGLTCHPVSSCLKISVETDKGTSVELKEKKDTKGWNILRNDLEDPGASDSRQKWKQPLSDPTEEAPKGEDEGILYQQSESETIRTGKIHLPPSGFATRQETSCDAHSPKWMRHLDEEEEVELIVDSENMTKAGAGQVSDREYEIHSGANGVKYKDTGQRDETLPNKSGPLSEMEGFLLLESNEITSLPRNLDLASTASNGDKSLHCYSEGAKSGQKKDNKPQYRLKTPEVKDVEHPSGSENKKISVGYHTSSPKNISVSLERGNHKVSPCQAETPPVLGQTVTERAEKHHTEGALVQCESSKLILGRTTEERVDVIEVGFEVETESRTKTGTEDEMETEQPHCSDVQQRNWQCETDYAEVKEVPRRDTEPGKGAIDRDESVMPPVDSQNESTSTEDSGRVRCPTATLSQECRANESGFKVPCLCGNHQQHDNVQTANGSISGSSSRTVLAPASTLATGQNSSTVQDLASASSKPNKKLENCCVPTFQTHSHQPPRISSLPLKRKHEALQQHNDNCPPKICLIKRPPKWEPPRSSQEKAREGGVSKCIPKTSVPEHAAVLPEPQTKAMPSNETRVMLGVHTHPYVLKQTKQRRSKMEERCHESTRTVSKQTPHSVTCKTPKHKQAKSGPDHDTDGSKTFHELAKTGKPQSTAGYLTETLTSDSRVKDSGKLNADEKMKMLEKAGQAKTLVLTMVYQDGTTQLDPEQKLTLPVCGLLVLMKNDLDGSTPEDSVGPNDSLVYLKLERTPAWAQQHTHQSQELFTRDMLLQVLSRSQLVVCYKAKDLLRTALQFYKRDLDWKQVLGCRIQDPQVSGWLLDPVHPFSCYQDLLNKHYKRPSTTPALGTKKVSQVISGLSSLYWLNMELCSKLQSKGLWELYSDMELNMIPVLAAMESHHIHVDKEALKRTSDLLGTKMKQLEQEAHRAAGQIFLVTSNTQLRTILFEKLRLHERCEKKKLPKTINKQQQSTSEAALLQLQDLHPLPKIILEYRQVHKIKSTFVDGILSCMMSKNYISSTWYQTSVVTGRISAKHPNFQALPRQPLQITKKQYIKGKEEEVMTVHPRAMFIPQKGWTFLAADFCQVELRLLAHLSSDPELLRIFTNPQADVFTMLASQWKGVSEGEVTSEDREHAKRIVYSVVYGAGRERLSGILGVSADRASQFQDSFLQTYREVQAFIQRTIQLCHKQGYVLSIMGRRRTLPNINSPDWGIRMQAERQAVNFMVQGSAADLCKMAMIRIFKLVSSTTSLSARLIAQLHDELLYEVEDSQVEHFAALVKSTMESLQHIDHLGVHLKVPLKVVVSSGKSWGSMSELNIPPVSPSAFL</sequence>
<feature type="compositionally biased region" description="Polar residues" evidence="11">
    <location>
        <begin position="873"/>
        <end position="888"/>
    </location>
</feature>
<dbReference type="PANTHER" id="PTHR10133">
    <property type="entry name" value="DNA POLYMERASE I"/>
    <property type="match status" value="1"/>
</dbReference>
<feature type="region of interest" description="Disordered" evidence="11">
    <location>
        <begin position="377"/>
        <end position="396"/>
    </location>
</feature>
<feature type="compositionally biased region" description="Polar residues" evidence="11">
    <location>
        <begin position="831"/>
        <end position="843"/>
    </location>
</feature>
<name>A0A3B4TUH8_SERDU</name>
<dbReference type="InterPro" id="IPR001098">
    <property type="entry name" value="DNA-dir_DNA_pol_A_palm_dom"/>
</dbReference>
<comment type="similarity">
    <text evidence="1">Belongs to the DNA polymerase type-A family.</text>
</comment>
<dbReference type="InterPro" id="IPR002298">
    <property type="entry name" value="DNA_polymerase_A"/>
</dbReference>
<feature type="region of interest" description="Disordered" evidence="11">
    <location>
        <begin position="552"/>
        <end position="575"/>
    </location>
</feature>
<evidence type="ECO:0000256" key="6">
    <source>
        <dbReference type="ARBA" id="ARBA00022763"/>
    </source>
</evidence>
<feature type="compositionally biased region" description="Basic and acidic residues" evidence="11">
    <location>
        <begin position="442"/>
        <end position="470"/>
    </location>
</feature>
<feature type="domain" description="DNA-directed DNA polymerase family A palm" evidence="12">
    <location>
        <begin position="1288"/>
        <end position="1492"/>
    </location>
</feature>
<dbReference type="InterPro" id="IPR040940">
    <property type="entry name" value="DNA_pol_P_Exo"/>
</dbReference>
<dbReference type="CDD" id="cd08638">
    <property type="entry name" value="DNA_pol_A_theta"/>
    <property type="match status" value="1"/>
</dbReference>
<evidence type="ECO:0000256" key="1">
    <source>
        <dbReference type="ARBA" id="ARBA00007705"/>
    </source>
</evidence>
<dbReference type="STRING" id="41447.ENSSDUP00000009658"/>
<dbReference type="Pfam" id="PF18049">
    <property type="entry name" value="DNA_pol_P_Exo"/>
    <property type="match status" value="1"/>
</dbReference>
<dbReference type="InterPro" id="IPR036397">
    <property type="entry name" value="RNaseH_sf"/>
</dbReference>
<dbReference type="PANTHER" id="PTHR10133:SF27">
    <property type="entry name" value="DNA POLYMERASE NU"/>
    <property type="match status" value="1"/>
</dbReference>
<feature type="compositionally biased region" description="Basic and acidic residues" evidence="11">
    <location>
        <begin position="590"/>
        <end position="607"/>
    </location>
</feature>
<dbReference type="PRINTS" id="PR00868">
    <property type="entry name" value="DNAPOLI"/>
</dbReference>
<dbReference type="Ensembl" id="ENSSDUT00000009846.1">
    <property type="protein sequence ID" value="ENSSDUP00000009658.1"/>
    <property type="gene ID" value="ENSSDUG00000007096.1"/>
</dbReference>
<dbReference type="SMART" id="SM00482">
    <property type="entry name" value="POLAc"/>
    <property type="match status" value="1"/>
</dbReference>
<reference evidence="13" key="1">
    <citation type="submission" date="2025-08" db="UniProtKB">
        <authorList>
            <consortium name="Ensembl"/>
        </authorList>
    </citation>
    <scope>IDENTIFICATION</scope>
</reference>
<protein>
    <recommendedName>
        <fullName evidence="2">DNA-directed DNA polymerase</fullName>
        <ecNumber evidence="2">2.7.7.7</ecNumber>
    </recommendedName>
</protein>
<evidence type="ECO:0000256" key="9">
    <source>
        <dbReference type="ARBA" id="ARBA00023204"/>
    </source>
</evidence>
<dbReference type="GeneTree" id="ENSGT00940000159015"/>
<evidence type="ECO:0000256" key="8">
    <source>
        <dbReference type="ARBA" id="ARBA00023125"/>
    </source>
</evidence>
<dbReference type="GO" id="GO:0003887">
    <property type="term" value="F:DNA-directed DNA polymerase activity"/>
    <property type="evidence" value="ECO:0007669"/>
    <property type="project" value="UniProtKB-KW"/>
</dbReference>
<dbReference type="GO" id="GO:0003677">
    <property type="term" value="F:DNA binding"/>
    <property type="evidence" value="ECO:0007669"/>
    <property type="project" value="UniProtKB-KW"/>
</dbReference>
<accession>A0A3B4TUH8</accession>
<feature type="region of interest" description="Disordered" evidence="11">
    <location>
        <begin position="26"/>
        <end position="89"/>
    </location>
</feature>
<dbReference type="Pfam" id="PF00476">
    <property type="entry name" value="DNA_pol_A"/>
    <property type="match status" value="1"/>
</dbReference>
<keyword evidence="4" id="KW-0548">Nucleotidyltransferase</keyword>
<dbReference type="EC" id="2.7.7.7" evidence="2"/>
<evidence type="ECO:0000313" key="14">
    <source>
        <dbReference type="Proteomes" id="UP000261420"/>
    </source>
</evidence>
<dbReference type="FunFam" id="1.20.1060.10:FF:000001">
    <property type="entry name" value="DNA polymerase I"/>
    <property type="match status" value="1"/>
</dbReference>
<feature type="compositionally biased region" description="Polar residues" evidence="11">
    <location>
        <begin position="613"/>
        <end position="622"/>
    </location>
</feature>
<dbReference type="FunFam" id="1.10.150.20:FF:000002">
    <property type="entry name" value="DNA polymerase I"/>
    <property type="match status" value="1"/>
</dbReference>
<feature type="region of interest" description="Disordered" evidence="11">
    <location>
        <begin position="424"/>
        <end position="477"/>
    </location>
</feature>
<keyword evidence="6" id="KW-0227">DNA damage</keyword>
<feature type="region of interest" description="Disordered" evidence="11">
    <location>
        <begin position="265"/>
        <end position="297"/>
    </location>
</feature>
<proteinExistence type="inferred from homology"/>
<evidence type="ECO:0000256" key="3">
    <source>
        <dbReference type="ARBA" id="ARBA00022679"/>
    </source>
</evidence>
<feature type="compositionally biased region" description="Basic and acidic residues" evidence="11">
    <location>
        <begin position="56"/>
        <end position="67"/>
    </location>
</feature>
<dbReference type="InterPro" id="IPR043502">
    <property type="entry name" value="DNA/RNA_pol_sf"/>
</dbReference>
<evidence type="ECO:0000256" key="5">
    <source>
        <dbReference type="ARBA" id="ARBA00022705"/>
    </source>
</evidence>
<feature type="compositionally biased region" description="Basic and acidic residues" evidence="11">
    <location>
        <begin position="379"/>
        <end position="390"/>
    </location>
</feature>
<dbReference type="Gene3D" id="1.20.1060.10">
    <property type="entry name" value="Taq DNA Polymerase, Chain T, domain 4"/>
    <property type="match status" value="1"/>
</dbReference>
<keyword evidence="8" id="KW-0238">DNA-binding</keyword>
<dbReference type="Proteomes" id="UP000261420">
    <property type="component" value="Unplaced"/>
</dbReference>
<dbReference type="Gene3D" id="3.30.420.10">
    <property type="entry name" value="Ribonuclease H-like superfamily/Ribonuclease H"/>
    <property type="match status" value="1"/>
</dbReference>
<dbReference type="OMA" id="NICHEIQ"/>
<dbReference type="GO" id="GO:0006261">
    <property type="term" value="P:DNA-templated DNA replication"/>
    <property type="evidence" value="ECO:0007669"/>
    <property type="project" value="InterPro"/>
</dbReference>
<keyword evidence="7" id="KW-0239">DNA-directed DNA polymerase</keyword>
<dbReference type="GO" id="GO:0006302">
    <property type="term" value="P:double-strand break repair"/>
    <property type="evidence" value="ECO:0007669"/>
    <property type="project" value="TreeGrafter"/>
</dbReference>
<comment type="catalytic activity">
    <reaction evidence="10">
        <text>DNA(n) + a 2'-deoxyribonucleoside 5'-triphosphate = DNA(n+1) + diphosphate</text>
        <dbReference type="Rhea" id="RHEA:22508"/>
        <dbReference type="Rhea" id="RHEA-COMP:17339"/>
        <dbReference type="Rhea" id="RHEA-COMP:17340"/>
        <dbReference type="ChEBI" id="CHEBI:33019"/>
        <dbReference type="ChEBI" id="CHEBI:61560"/>
        <dbReference type="ChEBI" id="CHEBI:173112"/>
        <dbReference type="EC" id="2.7.7.7"/>
    </reaction>
</comment>
<keyword evidence="14" id="KW-1185">Reference proteome</keyword>
<keyword evidence="5" id="KW-0235">DNA replication</keyword>
<evidence type="ECO:0000256" key="11">
    <source>
        <dbReference type="SAM" id="MobiDB-lite"/>
    </source>
</evidence>
<keyword evidence="9" id="KW-0234">DNA repair</keyword>
<feature type="compositionally biased region" description="Basic and acidic residues" evidence="11">
    <location>
        <begin position="820"/>
        <end position="830"/>
    </location>
</feature>
<feature type="region of interest" description="Disordered" evidence="11">
    <location>
        <begin position="750"/>
        <end position="774"/>
    </location>
</feature>
<evidence type="ECO:0000313" key="13">
    <source>
        <dbReference type="Ensembl" id="ENSSDUP00000009658.1"/>
    </source>
</evidence>
<evidence type="ECO:0000256" key="2">
    <source>
        <dbReference type="ARBA" id="ARBA00012417"/>
    </source>
</evidence>
<feature type="compositionally biased region" description="Polar residues" evidence="11">
    <location>
        <begin position="26"/>
        <end position="36"/>
    </location>
</feature>
<evidence type="ECO:0000256" key="4">
    <source>
        <dbReference type="ARBA" id="ARBA00022695"/>
    </source>
</evidence>
<feature type="region of interest" description="Disordered" evidence="11">
    <location>
        <begin position="590"/>
        <end position="628"/>
    </location>
</feature>
<dbReference type="Gene3D" id="3.30.70.370">
    <property type="match status" value="1"/>
</dbReference>
<evidence type="ECO:0000256" key="7">
    <source>
        <dbReference type="ARBA" id="ARBA00022932"/>
    </source>
</evidence>
<dbReference type="SUPFAM" id="SSF56672">
    <property type="entry name" value="DNA/RNA polymerases"/>
    <property type="match status" value="1"/>
</dbReference>
<feature type="compositionally biased region" description="Basic and acidic residues" evidence="11">
    <location>
        <begin position="753"/>
        <end position="769"/>
    </location>
</feature>
<organism evidence="13 14">
    <name type="scientific">Seriola dumerili</name>
    <name type="common">Greater amberjack</name>
    <name type="synonym">Caranx dumerili</name>
    <dbReference type="NCBI Taxonomy" id="41447"/>
    <lineage>
        <taxon>Eukaryota</taxon>
        <taxon>Metazoa</taxon>
        <taxon>Chordata</taxon>
        <taxon>Craniata</taxon>
        <taxon>Vertebrata</taxon>
        <taxon>Euteleostomi</taxon>
        <taxon>Actinopterygii</taxon>
        <taxon>Neopterygii</taxon>
        <taxon>Teleostei</taxon>
        <taxon>Neoteleostei</taxon>
        <taxon>Acanthomorphata</taxon>
        <taxon>Carangaria</taxon>
        <taxon>Carangiformes</taxon>
        <taxon>Carangidae</taxon>
        <taxon>Seriola</taxon>
    </lineage>
</organism>
<feature type="compositionally biased region" description="Basic and acidic residues" evidence="11">
    <location>
        <begin position="854"/>
        <end position="870"/>
    </location>
</feature>
<keyword evidence="3" id="KW-0808">Transferase</keyword>
<evidence type="ECO:0000259" key="12">
    <source>
        <dbReference type="SMART" id="SM00482"/>
    </source>
</evidence>
<reference evidence="13" key="2">
    <citation type="submission" date="2025-09" db="UniProtKB">
        <authorList>
            <consortium name="Ensembl"/>
        </authorList>
    </citation>
    <scope>IDENTIFICATION</scope>
</reference>
<evidence type="ECO:0000256" key="10">
    <source>
        <dbReference type="ARBA" id="ARBA00049244"/>
    </source>
</evidence>